<proteinExistence type="predicted"/>
<organism evidence="3 4">
    <name type="scientific">Trichococcus collinsii</name>
    <dbReference type="NCBI Taxonomy" id="157076"/>
    <lineage>
        <taxon>Bacteria</taxon>
        <taxon>Bacillati</taxon>
        <taxon>Bacillota</taxon>
        <taxon>Bacilli</taxon>
        <taxon>Lactobacillales</taxon>
        <taxon>Carnobacteriaceae</taxon>
        <taxon>Trichococcus</taxon>
    </lineage>
</organism>
<dbReference type="GO" id="GO:0006412">
    <property type="term" value="P:translation"/>
    <property type="evidence" value="ECO:0007669"/>
    <property type="project" value="TreeGrafter"/>
</dbReference>
<evidence type="ECO:0000256" key="1">
    <source>
        <dbReference type="SAM" id="MobiDB-lite"/>
    </source>
</evidence>
<dbReference type="PROSITE" id="PS50126">
    <property type="entry name" value="S1"/>
    <property type="match status" value="1"/>
</dbReference>
<dbReference type="InterPro" id="IPR050437">
    <property type="entry name" value="Ribos_protein_bS1-like"/>
</dbReference>
<dbReference type="SUPFAM" id="SSF50249">
    <property type="entry name" value="Nucleic acid-binding proteins"/>
    <property type="match status" value="1"/>
</dbReference>
<dbReference type="RefSeq" id="WP_245826696.1">
    <property type="nucleotide sequence ID" value="NZ_FJNA01000002.1"/>
</dbReference>
<reference evidence="3 4" key="1">
    <citation type="submission" date="2016-10" db="EMBL/GenBank/DDBJ databases">
        <authorList>
            <person name="Varghese N."/>
            <person name="Submissions S."/>
        </authorList>
    </citation>
    <scope>NUCLEOTIDE SEQUENCE [LARGE SCALE GENOMIC DNA]</scope>
    <source>
        <strain evidence="3 4">DSM 14526</strain>
    </source>
</reference>
<dbReference type="GO" id="GO:0003729">
    <property type="term" value="F:mRNA binding"/>
    <property type="evidence" value="ECO:0007669"/>
    <property type="project" value="TreeGrafter"/>
</dbReference>
<protein>
    <submittedName>
        <fullName evidence="3">General stress protein 13</fullName>
    </submittedName>
</protein>
<evidence type="ECO:0000259" key="2">
    <source>
        <dbReference type="PROSITE" id="PS50126"/>
    </source>
</evidence>
<dbReference type="Proteomes" id="UP000199042">
    <property type="component" value="Unassembled WGS sequence"/>
</dbReference>
<dbReference type="AlphaFoldDB" id="A0AB38A2N5"/>
<dbReference type="Pfam" id="PF00575">
    <property type="entry name" value="S1"/>
    <property type="match status" value="1"/>
</dbReference>
<evidence type="ECO:0000313" key="3">
    <source>
        <dbReference type="EMBL" id="SEA78833.1"/>
    </source>
</evidence>
<gene>
    <name evidence="3" type="ORF">SAMN04488525_1064</name>
</gene>
<comment type="caution">
    <text evidence="3">The sequence shown here is derived from an EMBL/GenBank/DDBJ whole genome shotgun (WGS) entry which is preliminary data.</text>
</comment>
<dbReference type="PANTHER" id="PTHR10724">
    <property type="entry name" value="30S RIBOSOMAL PROTEIN S1"/>
    <property type="match status" value="1"/>
</dbReference>
<dbReference type="Gene3D" id="2.40.50.140">
    <property type="entry name" value="Nucleic acid-binding proteins"/>
    <property type="match status" value="1"/>
</dbReference>
<dbReference type="NCBIfam" id="NF040579">
    <property type="entry name" value="S1_dom_CvfD"/>
    <property type="match status" value="1"/>
</dbReference>
<dbReference type="InterPro" id="IPR012340">
    <property type="entry name" value="NA-bd_OB-fold"/>
</dbReference>
<feature type="compositionally biased region" description="Polar residues" evidence="1">
    <location>
        <begin position="127"/>
        <end position="138"/>
    </location>
</feature>
<name>A0AB38A2N5_9LACT</name>
<feature type="region of interest" description="Disordered" evidence="1">
    <location>
        <begin position="120"/>
        <end position="144"/>
    </location>
</feature>
<feature type="domain" description="S1 motif" evidence="2">
    <location>
        <begin position="8"/>
        <end position="77"/>
    </location>
</feature>
<dbReference type="InterPro" id="IPR003029">
    <property type="entry name" value="S1_domain"/>
</dbReference>
<evidence type="ECO:0000313" key="4">
    <source>
        <dbReference type="Proteomes" id="UP000199042"/>
    </source>
</evidence>
<dbReference type="PANTHER" id="PTHR10724:SF10">
    <property type="entry name" value="S1 RNA-BINDING DOMAIN-CONTAINING PROTEIN 1"/>
    <property type="match status" value="1"/>
</dbReference>
<dbReference type="SMART" id="SM00316">
    <property type="entry name" value="S1"/>
    <property type="match status" value="1"/>
</dbReference>
<dbReference type="GO" id="GO:0003735">
    <property type="term" value="F:structural constituent of ribosome"/>
    <property type="evidence" value="ECO:0007669"/>
    <property type="project" value="TreeGrafter"/>
</dbReference>
<keyword evidence="4" id="KW-1185">Reference proteome</keyword>
<sequence length="144" mass="16547">MKMEYKIGDIIEGNVTGIQSYGVFISLDKNTQGLIHISECRHGYVTNLDEFIQIDDEVEAKIIDIDEYTGKISLSLRAMEKLATPCYPAKRKKRKRRYLPQIGFETLKEMMPTWIEEAKEDEKVRKSTGNNPVFTTSSERGHSL</sequence>
<dbReference type="EMBL" id="FNQH01000006">
    <property type="protein sequence ID" value="SEA78833.1"/>
    <property type="molecule type" value="Genomic_DNA"/>
</dbReference>
<accession>A0AB38A2N5</accession>